<dbReference type="AlphaFoldDB" id="A0A231UWI4"/>
<evidence type="ECO:0008006" key="4">
    <source>
        <dbReference type="Google" id="ProtNLM"/>
    </source>
</evidence>
<dbReference type="EMBL" id="NBYO01000002">
    <property type="protein sequence ID" value="OXT00207.1"/>
    <property type="molecule type" value="Genomic_DNA"/>
</dbReference>
<comment type="caution">
    <text evidence="2">The sequence shown here is derived from an EMBL/GenBank/DDBJ whole genome shotgun (WGS) entry which is preliminary data.</text>
</comment>
<feature type="compositionally biased region" description="Polar residues" evidence="1">
    <location>
        <begin position="70"/>
        <end position="79"/>
    </location>
</feature>
<evidence type="ECO:0000313" key="2">
    <source>
        <dbReference type="EMBL" id="OXT00207.1"/>
    </source>
</evidence>
<dbReference type="RefSeq" id="WP_094077031.1">
    <property type="nucleotide sequence ID" value="NZ_NBYO01000002.1"/>
</dbReference>
<keyword evidence="3" id="KW-1185">Reference proteome</keyword>
<feature type="region of interest" description="Disordered" evidence="1">
    <location>
        <begin position="68"/>
        <end position="104"/>
    </location>
</feature>
<name>A0A231UWI4_9HYPH</name>
<proteinExistence type="predicted"/>
<sequence>MYELIRLAGLSAVLLLCASCGSDEINFDDPRIANDGTFPNLNRVPVPAAAPFDSQEAQVKIQVIDAARPQSRTVPTSEAETARLRRLGQTHAQDALRQIESSGN</sequence>
<dbReference type="Proteomes" id="UP000215405">
    <property type="component" value="Unassembled WGS sequence"/>
</dbReference>
<organism evidence="2 3">
    <name type="scientific">Notoacmeibacter marinus</name>
    <dbReference type="NCBI Taxonomy" id="1876515"/>
    <lineage>
        <taxon>Bacteria</taxon>
        <taxon>Pseudomonadati</taxon>
        <taxon>Pseudomonadota</taxon>
        <taxon>Alphaproteobacteria</taxon>
        <taxon>Hyphomicrobiales</taxon>
        <taxon>Notoacmeibacteraceae</taxon>
        <taxon>Notoacmeibacter</taxon>
    </lineage>
</organism>
<evidence type="ECO:0000313" key="3">
    <source>
        <dbReference type="Proteomes" id="UP000215405"/>
    </source>
</evidence>
<evidence type="ECO:0000256" key="1">
    <source>
        <dbReference type="SAM" id="MobiDB-lite"/>
    </source>
</evidence>
<protein>
    <recommendedName>
        <fullName evidence="4">DUF3035 domain-containing protein</fullName>
    </recommendedName>
</protein>
<reference evidence="3" key="1">
    <citation type="journal article" date="2017" name="Int. J. Syst. Evol. Microbiol.">
        <title>Notoacmeibacter marinus gen. nov., sp. nov., isolated from the gut of a limpet and proposal of Notoacmeibacteraceae fam. nov. in the order Rhizobiales of the class Alphaproteobacteria.</title>
        <authorList>
            <person name="Huang Z."/>
            <person name="Guo F."/>
            <person name="Lai Q."/>
        </authorList>
    </citation>
    <scope>NUCLEOTIDE SEQUENCE [LARGE SCALE GENOMIC DNA]</scope>
    <source>
        <strain evidence="3">XMTR2A4</strain>
    </source>
</reference>
<accession>A0A231UWI4</accession>
<gene>
    <name evidence="2" type="ORF">B7H23_08485</name>
</gene>